<feature type="transmembrane region" description="Helical" evidence="1">
    <location>
        <begin position="60"/>
        <end position="81"/>
    </location>
</feature>
<reference evidence="2 3" key="1">
    <citation type="submission" date="2016-08" db="EMBL/GenBank/DDBJ databases">
        <title>New Insights into Marine Group III Euryarchaeota, from dark to light.</title>
        <authorList>
            <person name="Haro-Moreno J.M."/>
            <person name="Rodriguez-Valera F."/>
            <person name="Lopez-Garcia P."/>
            <person name="Moreira D."/>
            <person name="Martin-Cuadrado A.B."/>
        </authorList>
    </citation>
    <scope>NUCLEOTIDE SEQUENCE [LARGE SCALE GENOMIC DNA]</scope>
    <source>
        <strain evidence="2">CG-Epi6</strain>
    </source>
</reference>
<keyword evidence="1" id="KW-0812">Transmembrane</keyword>
<dbReference type="AlphaFoldDB" id="A0A1J5T5W1"/>
<evidence type="ECO:0000313" key="3">
    <source>
        <dbReference type="Proteomes" id="UP000183403"/>
    </source>
</evidence>
<name>A0A1J5T5W1_9ARCH</name>
<dbReference type="Proteomes" id="UP000183403">
    <property type="component" value="Unassembled WGS sequence"/>
</dbReference>
<feature type="transmembrane region" description="Helical" evidence="1">
    <location>
        <begin position="93"/>
        <end position="113"/>
    </location>
</feature>
<accession>A0A1J5T5W1</accession>
<protein>
    <submittedName>
        <fullName evidence="2">Uncharacterized protein</fullName>
    </submittedName>
</protein>
<comment type="caution">
    <text evidence="2">The sequence shown here is derived from an EMBL/GenBank/DDBJ whole genome shotgun (WGS) entry which is preliminary data.</text>
</comment>
<organism evidence="2 3">
    <name type="scientific">Marine Group III euryarchaeote CG-Epi6</name>
    <dbReference type="NCBI Taxonomy" id="1889000"/>
    <lineage>
        <taxon>Archaea</taxon>
        <taxon>Methanobacteriati</taxon>
        <taxon>Thermoplasmatota</taxon>
        <taxon>Thermoplasmata</taxon>
        <taxon>Candidatus Thermoprofundales</taxon>
    </lineage>
</organism>
<keyword evidence="1" id="KW-1133">Transmembrane helix</keyword>
<dbReference type="EMBL" id="MIYV01000018">
    <property type="protein sequence ID" value="OIR11624.1"/>
    <property type="molecule type" value="Genomic_DNA"/>
</dbReference>
<gene>
    <name evidence="2" type="ORF">BEU03_02640</name>
</gene>
<sequence>MKKNLDKKGRIHFSDLEIKNLEDKYRNFVFKSSLISVFIIILLFILSPDFFDRLQYEDGYVENLTVVFLVIAIIGIGKFFIKATKNNVDKNWKYLFIMLQILGFLSVALYASLQELEFGQRALGYEMSDTSKEVTKGNGMNLHHRENMELFLAFGAVMFCTYTVVIPYLFRKPLIDSLISNKLMQLESWILKIPRSLVPAFLAGTILALLQALSSFITEELEEFNEYSEVCFAYAFALLGSYLWDSSYQDRFN</sequence>
<keyword evidence="1" id="KW-0472">Membrane</keyword>
<evidence type="ECO:0000313" key="2">
    <source>
        <dbReference type="EMBL" id="OIR11624.1"/>
    </source>
</evidence>
<evidence type="ECO:0000256" key="1">
    <source>
        <dbReference type="SAM" id="Phobius"/>
    </source>
</evidence>
<feature type="transmembrane region" description="Helical" evidence="1">
    <location>
        <begin position="28"/>
        <end position="48"/>
    </location>
</feature>
<proteinExistence type="predicted"/>
<feature type="transmembrane region" description="Helical" evidence="1">
    <location>
        <begin position="150"/>
        <end position="170"/>
    </location>
</feature>